<sequence>MQFLTQLRRYGKSGWRHRWKAMLLAWTICALGWAVVSAIPDQYRATARLYADADMILGQLLRGIAVDNAPANQVDILQRTLLSQPNLERVIARTDLDLRVNSVAERETLLQRLAKDIRIATQTRNLFTISYSDRDPRLARDVVQTLLTLFIESASSNDRQAMENARIFVNQQIASYEAQLREAERRRAEFRARYIDLLPQDALGGASRLEAARAGLLRLKGELQDAIVRRDMLKPQLAALPQTLTEPGGPGGEGRIAEAERALRELRLRFTEQHPDVVAARAALAELRASGAGSAPARGTGASRATARPNPVYEQTKLRLIELDVQIASLERKVRDEETELERLETVARGAPQLQAESLNLDRDYNVLRRNYEELLARREAVQIAGAARNGTDRVRLEIVDPPVVPNLPTGPNRFLLASAVLAIGLGTGAGLALLLVQFDRGFYTLHDLRQLGLPVLGSISSTLASGSAAARLGFVGSLGFAGSLGLLLLAYGVVLTAGPHMVARLPSLLARIVA</sequence>
<feature type="coiled-coil region" evidence="1">
    <location>
        <begin position="166"/>
        <end position="193"/>
    </location>
</feature>
<proteinExistence type="predicted"/>
<dbReference type="NCBIfam" id="TIGR03007">
    <property type="entry name" value="pepcterm_ChnLen"/>
    <property type="match status" value="1"/>
</dbReference>
<organism evidence="4 5">
    <name type="scientific">Siccirubricoccus soli</name>
    <dbReference type="NCBI Taxonomy" id="2899147"/>
    <lineage>
        <taxon>Bacteria</taxon>
        <taxon>Pseudomonadati</taxon>
        <taxon>Pseudomonadota</taxon>
        <taxon>Alphaproteobacteria</taxon>
        <taxon>Acetobacterales</taxon>
        <taxon>Roseomonadaceae</taxon>
        <taxon>Siccirubricoccus</taxon>
    </lineage>
</organism>
<feature type="domain" description="Tyrosine-protein kinase G-rich" evidence="3">
    <location>
        <begin position="354"/>
        <end position="435"/>
    </location>
</feature>
<feature type="coiled-coil region" evidence="1">
    <location>
        <begin position="313"/>
        <end position="385"/>
    </location>
</feature>
<keyword evidence="1" id="KW-0175">Coiled coil</keyword>
<dbReference type="InterPro" id="IPR050445">
    <property type="entry name" value="Bact_polysacc_biosynth/exp"/>
</dbReference>
<evidence type="ECO:0000256" key="1">
    <source>
        <dbReference type="SAM" id="Coils"/>
    </source>
</evidence>
<keyword evidence="2" id="KW-1133">Transmembrane helix</keyword>
<feature type="transmembrane region" description="Helical" evidence="2">
    <location>
        <begin position="415"/>
        <end position="437"/>
    </location>
</feature>
<evidence type="ECO:0000313" key="5">
    <source>
        <dbReference type="Proteomes" id="UP001523392"/>
    </source>
</evidence>
<dbReference type="RefSeq" id="WP_252956560.1">
    <property type="nucleotide sequence ID" value="NZ_JAFIRR010000245.1"/>
</dbReference>
<gene>
    <name evidence="4" type="ORF">JYK14_27535</name>
</gene>
<comment type="caution">
    <text evidence="4">The sequence shown here is derived from an EMBL/GenBank/DDBJ whole genome shotgun (WGS) entry which is preliminary data.</text>
</comment>
<keyword evidence="5" id="KW-1185">Reference proteome</keyword>
<dbReference type="Pfam" id="PF13807">
    <property type="entry name" value="GNVR"/>
    <property type="match status" value="1"/>
</dbReference>
<feature type="transmembrane region" description="Helical" evidence="2">
    <location>
        <begin position="475"/>
        <end position="498"/>
    </location>
</feature>
<dbReference type="InterPro" id="IPR014345">
    <property type="entry name" value="XrtA_polysacc_chain"/>
</dbReference>
<dbReference type="Proteomes" id="UP001523392">
    <property type="component" value="Unassembled WGS sequence"/>
</dbReference>
<keyword evidence="2" id="KW-0812">Transmembrane</keyword>
<dbReference type="EMBL" id="JAFIRR010000245">
    <property type="protein sequence ID" value="MCO6419884.1"/>
    <property type="molecule type" value="Genomic_DNA"/>
</dbReference>
<reference evidence="4 5" key="1">
    <citation type="submission" date="2021-12" db="EMBL/GenBank/DDBJ databases">
        <title>Siccirubricoccus leaddurans sp. nov., a high concentration Zn2+ tolerance bacterium.</title>
        <authorList>
            <person name="Cao Y."/>
        </authorList>
    </citation>
    <scope>NUCLEOTIDE SEQUENCE [LARGE SCALE GENOMIC DNA]</scope>
    <source>
        <strain evidence="4 5">KC 17139</strain>
    </source>
</reference>
<evidence type="ECO:0000259" key="3">
    <source>
        <dbReference type="Pfam" id="PF13807"/>
    </source>
</evidence>
<name>A0ABT1DDA0_9PROT</name>
<dbReference type="PANTHER" id="PTHR32309">
    <property type="entry name" value="TYROSINE-PROTEIN KINASE"/>
    <property type="match status" value="1"/>
</dbReference>
<dbReference type="InterPro" id="IPR032807">
    <property type="entry name" value="GNVR"/>
</dbReference>
<keyword evidence="2" id="KW-0472">Membrane</keyword>
<protein>
    <recommendedName>
        <fullName evidence="3">Tyrosine-protein kinase G-rich domain-containing protein</fullName>
    </recommendedName>
</protein>
<evidence type="ECO:0000313" key="4">
    <source>
        <dbReference type="EMBL" id="MCO6419884.1"/>
    </source>
</evidence>
<accession>A0ABT1DDA0</accession>
<dbReference type="PANTHER" id="PTHR32309:SF13">
    <property type="entry name" value="FERRIC ENTEROBACTIN TRANSPORT PROTEIN FEPE"/>
    <property type="match status" value="1"/>
</dbReference>
<evidence type="ECO:0000256" key="2">
    <source>
        <dbReference type="SAM" id="Phobius"/>
    </source>
</evidence>